<gene>
    <name evidence="2" type="ORF">S12H4_18143</name>
</gene>
<sequence length="43" mass="4757">MESDQGRLFLVKVGLSVTLLIAIATAFAVFGLFNIFRNIFLPL</sequence>
<accession>X1S584</accession>
<comment type="caution">
    <text evidence="2">The sequence shown here is derived from an EMBL/GenBank/DDBJ whole genome shotgun (WGS) entry which is preliminary data.</text>
</comment>
<organism evidence="2">
    <name type="scientific">marine sediment metagenome</name>
    <dbReference type="NCBI Taxonomy" id="412755"/>
    <lineage>
        <taxon>unclassified sequences</taxon>
        <taxon>metagenomes</taxon>
        <taxon>ecological metagenomes</taxon>
    </lineage>
</organism>
<reference evidence="2" key="1">
    <citation type="journal article" date="2014" name="Front. Microbiol.">
        <title>High frequency of phylogenetically diverse reductive dehalogenase-homologous genes in deep subseafloor sedimentary metagenomes.</title>
        <authorList>
            <person name="Kawai M."/>
            <person name="Futagami T."/>
            <person name="Toyoda A."/>
            <person name="Takaki Y."/>
            <person name="Nishi S."/>
            <person name="Hori S."/>
            <person name="Arai W."/>
            <person name="Tsubouchi T."/>
            <person name="Morono Y."/>
            <person name="Uchiyama I."/>
            <person name="Ito T."/>
            <person name="Fujiyama A."/>
            <person name="Inagaki F."/>
            <person name="Takami H."/>
        </authorList>
    </citation>
    <scope>NUCLEOTIDE SEQUENCE</scope>
    <source>
        <strain evidence="2">Expedition CK06-06</strain>
    </source>
</reference>
<dbReference type="AlphaFoldDB" id="X1S584"/>
<keyword evidence="1" id="KW-0472">Membrane</keyword>
<name>X1S584_9ZZZZ</name>
<dbReference type="EMBL" id="BARW01008935">
    <property type="protein sequence ID" value="GAI74306.1"/>
    <property type="molecule type" value="Genomic_DNA"/>
</dbReference>
<keyword evidence="1" id="KW-0812">Transmembrane</keyword>
<evidence type="ECO:0000256" key="1">
    <source>
        <dbReference type="SAM" id="Phobius"/>
    </source>
</evidence>
<evidence type="ECO:0000313" key="2">
    <source>
        <dbReference type="EMBL" id="GAI74306.1"/>
    </source>
</evidence>
<protein>
    <submittedName>
        <fullName evidence="2">Uncharacterized protein</fullName>
    </submittedName>
</protein>
<keyword evidence="1" id="KW-1133">Transmembrane helix</keyword>
<feature type="transmembrane region" description="Helical" evidence="1">
    <location>
        <begin position="13"/>
        <end position="36"/>
    </location>
</feature>
<feature type="non-terminal residue" evidence="2">
    <location>
        <position position="43"/>
    </location>
</feature>
<proteinExistence type="predicted"/>